<dbReference type="Gene3D" id="2.60.40.60">
    <property type="entry name" value="Cadherins"/>
    <property type="match status" value="3"/>
</dbReference>
<protein>
    <submittedName>
        <fullName evidence="10">Cadherin-related family member 5</fullName>
    </submittedName>
</protein>
<evidence type="ECO:0000256" key="2">
    <source>
        <dbReference type="ARBA" id="ARBA00022737"/>
    </source>
</evidence>
<evidence type="ECO:0000256" key="8">
    <source>
        <dbReference type="SAM" id="SignalP"/>
    </source>
</evidence>
<dbReference type="InterPro" id="IPR015919">
    <property type="entry name" value="Cadherin-like_sf"/>
</dbReference>
<dbReference type="GO" id="GO:0045296">
    <property type="term" value="F:cadherin binding"/>
    <property type="evidence" value="ECO:0007669"/>
    <property type="project" value="TreeGrafter"/>
</dbReference>
<dbReference type="GO" id="GO:0016342">
    <property type="term" value="C:catenin complex"/>
    <property type="evidence" value="ECO:0007669"/>
    <property type="project" value="TreeGrafter"/>
</dbReference>
<organism evidence="10 11">
    <name type="scientific">Liparis tanakae</name>
    <name type="common">Tanaka's snailfish</name>
    <dbReference type="NCBI Taxonomy" id="230148"/>
    <lineage>
        <taxon>Eukaryota</taxon>
        <taxon>Metazoa</taxon>
        <taxon>Chordata</taxon>
        <taxon>Craniata</taxon>
        <taxon>Vertebrata</taxon>
        <taxon>Euteleostomi</taxon>
        <taxon>Actinopterygii</taxon>
        <taxon>Neopterygii</taxon>
        <taxon>Teleostei</taxon>
        <taxon>Neoteleostei</taxon>
        <taxon>Acanthomorphata</taxon>
        <taxon>Eupercaria</taxon>
        <taxon>Perciformes</taxon>
        <taxon>Cottioidei</taxon>
        <taxon>Cottales</taxon>
        <taxon>Liparidae</taxon>
        <taxon>Liparis</taxon>
    </lineage>
</organism>
<feature type="chain" id="PRO_5021312690" evidence="8">
    <location>
        <begin position="25"/>
        <end position="644"/>
    </location>
</feature>
<proteinExistence type="predicted"/>
<dbReference type="AlphaFoldDB" id="A0A4Z2FUG4"/>
<feature type="domain" description="Cadherin" evidence="9">
    <location>
        <begin position="212"/>
        <end position="319"/>
    </location>
</feature>
<dbReference type="GO" id="GO:0034332">
    <property type="term" value="P:adherens junction organization"/>
    <property type="evidence" value="ECO:0007669"/>
    <property type="project" value="TreeGrafter"/>
</dbReference>
<dbReference type="GO" id="GO:0044331">
    <property type="term" value="P:cell-cell adhesion mediated by cadherin"/>
    <property type="evidence" value="ECO:0007669"/>
    <property type="project" value="TreeGrafter"/>
</dbReference>
<feature type="domain" description="Cadherin" evidence="9">
    <location>
        <begin position="137"/>
        <end position="197"/>
    </location>
</feature>
<dbReference type="PROSITE" id="PS00232">
    <property type="entry name" value="CADHERIN_1"/>
    <property type="match status" value="1"/>
</dbReference>
<keyword evidence="3 5" id="KW-0106">Calcium</keyword>
<sequence>MDGIRPRTSVCFLLLLVLLRTSNAAICSAEQPVNFSENNKVDDIVTTITVQPNVSLLFRPPPANPDNPFRLDENRLIATEVLDYENQTTHNVDIICTDTTTGREFSLIILVLVSDVNDNPPVFAQNPYHVSVNETGFTLKSPNNPELLVQTALNYEKVKSVELTLTAQDAVLAGVSSTATTTIVVTILDGDNRPPWFQPCIRHEVAGAVICQSSGYTGHVVQNEQQDGVLPLKPGPLHAIDGDSGINGEVTYSFLNGDADGLFEIHPDTGNITMLKPADVLETVLRLTVLATQRTNSYQFATTGVTVSVLVKSLHRPRFQRPVYEAVVSAVGVIATDAAAEGKPLTILAMDDDYAAGINPNIAYSVNGSVDFSVVGGYLFMTTELPEGALSLQLLAVDATNGETAEARLSVEVTAAPAGFGPLDMAALGAPLGVLLLACLVVIVALALRLRRVDADQRKILEASVFQSSLAHGGPKGSVQYTNEAFQHDHDGDSVGSGGPAAGDFPVVAVMAAVPLRALPRGSIDADSHAGSDSADGEEKEVKPILTKERRVDDGYKSVWFKEDIDPDAKEEVLIIPDSREDDSEEEDEEPSSSGREDDEDDEDDGRRGKTSRVFFNEADLDSGLGVKMEDPDSEGDEALTAHL</sequence>
<dbReference type="PROSITE" id="PS50268">
    <property type="entry name" value="CADHERIN_2"/>
    <property type="match status" value="3"/>
</dbReference>
<dbReference type="Proteomes" id="UP000314294">
    <property type="component" value="Unassembled WGS sequence"/>
</dbReference>
<evidence type="ECO:0000259" key="9">
    <source>
        <dbReference type="PROSITE" id="PS50268"/>
    </source>
</evidence>
<keyword evidence="2" id="KW-0677">Repeat</keyword>
<accession>A0A4Z2FUG4</accession>
<dbReference type="PRINTS" id="PR00205">
    <property type="entry name" value="CADHERIN"/>
</dbReference>
<evidence type="ECO:0000256" key="5">
    <source>
        <dbReference type="PROSITE-ProRule" id="PRU00043"/>
    </source>
</evidence>
<keyword evidence="4 7" id="KW-0472">Membrane</keyword>
<dbReference type="GO" id="GO:0008013">
    <property type="term" value="F:beta-catenin binding"/>
    <property type="evidence" value="ECO:0007669"/>
    <property type="project" value="TreeGrafter"/>
</dbReference>
<dbReference type="GO" id="GO:0005912">
    <property type="term" value="C:adherens junction"/>
    <property type="evidence" value="ECO:0007669"/>
    <property type="project" value="TreeGrafter"/>
</dbReference>
<keyword evidence="7" id="KW-0812">Transmembrane</keyword>
<feature type="compositionally biased region" description="Acidic residues" evidence="6">
    <location>
        <begin position="580"/>
        <end position="604"/>
    </location>
</feature>
<comment type="subcellular location">
    <subcellularLocation>
        <location evidence="1">Membrane</location>
    </subcellularLocation>
</comment>
<dbReference type="SMART" id="SM00112">
    <property type="entry name" value="CA"/>
    <property type="match status" value="2"/>
</dbReference>
<dbReference type="SUPFAM" id="SSF49313">
    <property type="entry name" value="Cadherin-like"/>
    <property type="match status" value="3"/>
</dbReference>
<comment type="caution">
    <text evidence="10">The sequence shown here is derived from an EMBL/GenBank/DDBJ whole genome shotgun (WGS) entry which is preliminary data.</text>
</comment>
<dbReference type="GO" id="GO:0007043">
    <property type="term" value="P:cell-cell junction assembly"/>
    <property type="evidence" value="ECO:0007669"/>
    <property type="project" value="TreeGrafter"/>
</dbReference>
<evidence type="ECO:0000256" key="1">
    <source>
        <dbReference type="ARBA" id="ARBA00004370"/>
    </source>
</evidence>
<feature type="region of interest" description="Disordered" evidence="6">
    <location>
        <begin position="568"/>
        <end position="644"/>
    </location>
</feature>
<dbReference type="InterPro" id="IPR002126">
    <property type="entry name" value="Cadherin-like_dom"/>
</dbReference>
<reference evidence="10 11" key="1">
    <citation type="submission" date="2019-03" db="EMBL/GenBank/DDBJ databases">
        <title>First draft genome of Liparis tanakae, snailfish: a comprehensive survey of snailfish specific genes.</title>
        <authorList>
            <person name="Kim W."/>
            <person name="Song I."/>
            <person name="Jeong J.-H."/>
            <person name="Kim D."/>
            <person name="Kim S."/>
            <person name="Ryu S."/>
            <person name="Song J.Y."/>
            <person name="Lee S.K."/>
        </authorList>
    </citation>
    <scope>NUCLEOTIDE SEQUENCE [LARGE SCALE GENOMIC DNA]</scope>
    <source>
        <tissue evidence="10">Muscle</tissue>
    </source>
</reference>
<dbReference type="InterPro" id="IPR020894">
    <property type="entry name" value="Cadherin_CS"/>
</dbReference>
<evidence type="ECO:0000256" key="7">
    <source>
        <dbReference type="SAM" id="Phobius"/>
    </source>
</evidence>
<dbReference type="GO" id="GO:0016339">
    <property type="term" value="P:calcium-dependent cell-cell adhesion via plasma membrane cell adhesion molecules"/>
    <property type="evidence" value="ECO:0007669"/>
    <property type="project" value="TreeGrafter"/>
</dbReference>
<gene>
    <name evidence="10" type="primary">CDHR5_2</name>
    <name evidence="10" type="ORF">EYF80_045307</name>
</gene>
<evidence type="ECO:0000256" key="6">
    <source>
        <dbReference type="SAM" id="MobiDB-lite"/>
    </source>
</evidence>
<dbReference type="CDD" id="cd11304">
    <property type="entry name" value="Cadherin_repeat"/>
    <property type="match status" value="2"/>
</dbReference>
<dbReference type="Pfam" id="PF00028">
    <property type="entry name" value="Cadherin"/>
    <property type="match status" value="1"/>
</dbReference>
<feature type="signal peptide" evidence="8">
    <location>
        <begin position="1"/>
        <end position="24"/>
    </location>
</feature>
<dbReference type="PANTHER" id="PTHR24027">
    <property type="entry name" value="CADHERIN-23"/>
    <property type="match status" value="1"/>
</dbReference>
<keyword evidence="11" id="KW-1185">Reference proteome</keyword>
<evidence type="ECO:0000256" key="3">
    <source>
        <dbReference type="ARBA" id="ARBA00022837"/>
    </source>
</evidence>
<dbReference type="GO" id="GO:0000902">
    <property type="term" value="P:cell morphogenesis"/>
    <property type="evidence" value="ECO:0007669"/>
    <property type="project" value="TreeGrafter"/>
</dbReference>
<name>A0A4Z2FUG4_9TELE</name>
<dbReference type="OrthoDB" id="8958491at2759"/>
<dbReference type="GO" id="GO:0005509">
    <property type="term" value="F:calcium ion binding"/>
    <property type="evidence" value="ECO:0007669"/>
    <property type="project" value="UniProtKB-UniRule"/>
</dbReference>
<feature type="region of interest" description="Disordered" evidence="6">
    <location>
        <begin position="522"/>
        <end position="546"/>
    </location>
</feature>
<dbReference type="InterPro" id="IPR039808">
    <property type="entry name" value="Cadherin"/>
</dbReference>
<feature type="transmembrane region" description="Helical" evidence="7">
    <location>
        <begin position="425"/>
        <end position="448"/>
    </location>
</feature>
<evidence type="ECO:0000313" key="11">
    <source>
        <dbReference type="Proteomes" id="UP000314294"/>
    </source>
</evidence>
<evidence type="ECO:0000313" key="10">
    <source>
        <dbReference type="EMBL" id="TNN44485.1"/>
    </source>
</evidence>
<keyword evidence="7" id="KW-1133">Transmembrane helix</keyword>
<evidence type="ECO:0000256" key="4">
    <source>
        <dbReference type="ARBA" id="ARBA00023136"/>
    </source>
</evidence>
<keyword evidence="8" id="KW-0732">Signal</keyword>
<dbReference type="EMBL" id="SRLO01000899">
    <property type="protein sequence ID" value="TNN44485.1"/>
    <property type="molecule type" value="Genomic_DNA"/>
</dbReference>
<dbReference type="GO" id="GO:0007156">
    <property type="term" value="P:homophilic cell adhesion via plasma membrane adhesion molecules"/>
    <property type="evidence" value="ECO:0007669"/>
    <property type="project" value="InterPro"/>
</dbReference>
<feature type="domain" description="Cadherin" evidence="9">
    <location>
        <begin position="69"/>
        <end position="123"/>
    </location>
</feature>
<dbReference type="PANTHER" id="PTHR24027:SF414">
    <property type="entry name" value="CADHERIN-RELATED FAMILY MEMBER 5 ISOFORM X1"/>
    <property type="match status" value="1"/>
</dbReference>
<dbReference type="GO" id="GO:0016477">
    <property type="term" value="P:cell migration"/>
    <property type="evidence" value="ECO:0007669"/>
    <property type="project" value="TreeGrafter"/>
</dbReference>